<comment type="catalytic activity">
    <reaction evidence="11">
        <text>a fatty acyl-[ACP] + malonyl-[ACP] + H(+) = a 3-oxoacyl-[ACP] + holo-[ACP] + CO2</text>
        <dbReference type="Rhea" id="RHEA:22836"/>
        <dbReference type="Rhea" id="RHEA-COMP:9623"/>
        <dbReference type="Rhea" id="RHEA-COMP:9685"/>
        <dbReference type="Rhea" id="RHEA-COMP:9916"/>
        <dbReference type="Rhea" id="RHEA-COMP:14125"/>
        <dbReference type="ChEBI" id="CHEBI:15378"/>
        <dbReference type="ChEBI" id="CHEBI:16526"/>
        <dbReference type="ChEBI" id="CHEBI:64479"/>
        <dbReference type="ChEBI" id="CHEBI:78449"/>
        <dbReference type="ChEBI" id="CHEBI:78776"/>
        <dbReference type="ChEBI" id="CHEBI:138651"/>
    </reaction>
</comment>
<dbReference type="Pfam" id="PF02801">
    <property type="entry name" value="Ketoacyl-synt_C"/>
    <property type="match status" value="1"/>
</dbReference>
<dbReference type="InterPro" id="IPR020841">
    <property type="entry name" value="PKS_Beta-ketoAc_synthase_dom"/>
</dbReference>
<evidence type="ECO:0000259" key="14">
    <source>
        <dbReference type="PROSITE" id="PS52004"/>
    </source>
</evidence>
<evidence type="ECO:0000256" key="6">
    <source>
        <dbReference type="ARBA" id="ARBA00022679"/>
    </source>
</evidence>
<evidence type="ECO:0000256" key="1">
    <source>
        <dbReference type="ARBA" id="ARBA00005194"/>
    </source>
</evidence>
<evidence type="ECO:0000256" key="2">
    <source>
        <dbReference type="ARBA" id="ARBA00008467"/>
    </source>
</evidence>
<comment type="function">
    <text evidence="11">Involved in the type II fatty acid elongation cycle. Catalyzes the elongation of a wide range of acyl-ACP by the addition of two carbons from malonyl-ACP to an acyl acceptor. Can efficiently catalyze the conversion of palmitoleoyl-ACP (cis-hexadec-9-enoyl-ACP) to cis-vaccenoyl-ACP (cis-octadec-11-enoyl-ACP), an essential step in the thermal regulation of fatty acid composition.</text>
</comment>
<dbReference type="NCBIfam" id="NF005589">
    <property type="entry name" value="PRK07314.1"/>
    <property type="match status" value="1"/>
</dbReference>
<keyword evidence="8" id="KW-0443">Lipid metabolism</keyword>
<dbReference type="UniPathway" id="UPA00094"/>
<dbReference type="EC" id="2.3.1.179" evidence="3 11"/>
<evidence type="ECO:0000256" key="7">
    <source>
        <dbReference type="ARBA" id="ARBA00022832"/>
    </source>
</evidence>
<keyword evidence="6 11" id="KW-0808">Transferase</keyword>
<dbReference type="PROSITE" id="PS52004">
    <property type="entry name" value="KS3_2"/>
    <property type="match status" value="1"/>
</dbReference>
<dbReference type="SMART" id="SM00825">
    <property type="entry name" value="PKS_KS"/>
    <property type="match status" value="1"/>
</dbReference>
<keyword evidence="16" id="KW-1185">Reference proteome</keyword>
<comment type="catalytic activity">
    <reaction evidence="11">
        <text>(9Z)-hexadecenoyl-[ACP] + malonyl-[ACP] + H(+) = 3-oxo-(11Z)-octadecenoyl-[ACP] + holo-[ACP] + CO2</text>
        <dbReference type="Rhea" id="RHEA:55040"/>
        <dbReference type="Rhea" id="RHEA-COMP:9623"/>
        <dbReference type="Rhea" id="RHEA-COMP:9685"/>
        <dbReference type="Rhea" id="RHEA-COMP:10800"/>
        <dbReference type="Rhea" id="RHEA-COMP:14074"/>
        <dbReference type="ChEBI" id="CHEBI:15378"/>
        <dbReference type="ChEBI" id="CHEBI:16526"/>
        <dbReference type="ChEBI" id="CHEBI:64479"/>
        <dbReference type="ChEBI" id="CHEBI:78449"/>
        <dbReference type="ChEBI" id="CHEBI:83989"/>
        <dbReference type="ChEBI" id="CHEBI:138538"/>
        <dbReference type="EC" id="2.3.1.179"/>
    </reaction>
</comment>
<dbReference type="InterPro" id="IPR016039">
    <property type="entry name" value="Thiolase-like"/>
</dbReference>
<comment type="similarity">
    <text evidence="2 11 13">Belongs to the thiolase-like superfamily. Beta-ketoacyl-ACP synthases family.</text>
</comment>
<evidence type="ECO:0000256" key="12">
    <source>
        <dbReference type="PIRSR" id="PIRSR000447-1"/>
    </source>
</evidence>
<gene>
    <name evidence="15" type="ORF">SOIL9_62300</name>
</gene>
<dbReference type="GO" id="GO:0006633">
    <property type="term" value="P:fatty acid biosynthetic process"/>
    <property type="evidence" value="ECO:0007669"/>
    <property type="project" value="UniProtKB-UniRule"/>
</dbReference>
<protein>
    <recommendedName>
        <fullName evidence="4 11">3-oxoacyl-[acyl-carrier-protein] synthase 2</fullName>
        <ecNumber evidence="3 11">2.3.1.179</ecNumber>
    </recommendedName>
</protein>
<evidence type="ECO:0000256" key="13">
    <source>
        <dbReference type="RuleBase" id="RU003694"/>
    </source>
</evidence>
<keyword evidence="9 11" id="KW-0275">Fatty acid biosynthesis</keyword>
<dbReference type="PIRSF" id="PIRSF000447">
    <property type="entry name" value="KAS_II"/>
    <property type="match status" value="1"/>
</dbReference>
<dbReference type="GO" id="GO:0004315">
    <property type="term" value="F:3-oxoacyl-[acyl-carrier-protein] synthase activity"/>
    <property type="evidence" value="ECO:0007669"/>
    <property type="project" value="UniProtKB-UniRule"/>
</dbReference>
<dbReference type="InterPro" id="IPR000794">
    <property type="entry name" value="Beta-ketoacyl_synthase"/>
</dbReference>
<dbReference type="PROSITE" id="PS00606">
    <property type="entry name" value="KS3_1"/>
    <property type="match status" value="1"/>
</dbReference>
<evidence type="ECO:0000256" key="8">
    <source>
        <dbReference type="ARBA" id="ARBA00023098"/>
    </source>
</evidence>
<dbReference type="SUPFAM" id="SSF53901">
    <property type="entry name" value="Thiolase-like"/>
    <property type="match status" value="2"/>
</dbReference>
<comment type="pathway">
    <text evidence="1 11">Lipid metabolism; fatty acid biosynthesis.</text>
</comment>
<dbReference type="GO" id="GO:0005829">
    <property type="term" value="C:cytosol"/>
    <property type="evidence" value="ECO:0007669"/>
    <property type="project" value="TreeGrafter"/>
</dbReference>
<dbReference type="KEGG" id="gms:SOIL9_62300"/>
<sequence length="430" mass="44918">MTSSSSATRRRVVITGLGTVNPLALNVPDYWRGLLAGQSGIAPITLFNTAAHKLVNGTDVPFKVTFAGEVKGFSPEPTIDTRSARRLDRFTQFAIVAAAEAVKESGLDFAKENPFRCGCILGSGIGGMAEWEDGHRTLMERGPDRLGPFLIAKMIANSASGNISIRFGLRGPNTTVSTACSSAAHAIADSVAAIRSGLADVMVSGGSEAAVTPLGLGGFIACRALSQRNDDPKAASRPWDKDRDGFVLSEGAGILVLEEYERAKARNAPIYAEVCGSGNTADAFHITAPHEDGIGAAEAMREAVKDAGWNLDDVNYINAHGTSTGLGDVAETKAVKLVFGEHAKKLMVSSTKSMIGHLLGASGGVEAVACALSIKHGVLHPTINLDNQDVEGGCDLDYIPNAARETRVRKVLSNSFGFGGHNCSIALGAV</sequence>
<evidence type="ECO:0000313" key="15">
    <source>
        <dbReference type="EMBL" id="VTR91484.1"/>
    </source>
</evidence>
<dbReference type="InterPro" id="IPR014030">
    <property type="entry name" value="Ketoacyl_synth_N"/>
</dbReference>
<dbReference type="NCBIfam" id="TIGR03150">
    <property type="entry name" value="fabF"/>
    <property type="match status" value="1"/>
</dbReference>
<dbReference type="PANTHER" id="PTHR11712:SF336">
    <property type="entry name" value="3-OXOACYL-[ACYL-CARRIER-PROTEIN] SYNTHASE, MITOCHONDRIAL"/>
    <property type="match status" value="1"/>
</dbReference>
<accession>A0A6P2CUW3</accession>
<keyword evidence="7" id="KW-0276">Fatty acid metabolism</keyword>
<organism evidence="15 16">
    <name type="scientific">Gemmata massiliana</name>
    <dbReference type="NCBI Taxonomy" id="1210884"/>
    <lineage>
        <taxon>Bacteria</taxon>
        <taxon>Pseudomonadati</taxon>
        <taxon>Planctomycetota</taxon>
        <taxon>Planctomycetia</taxon>
        <taxon>Gemmatales</taxon>
        <taxon>Gemmataceae</taxon>
        <taxon>Gemmata</taxon>
    </lineage>
</organism>
<dbReference type="InterPro" id="IPR017568">
    <property type="entry name" value="3-oxoacyl-ACP_synth-2"/>
</dbReference>
<dbReference type="CDD" id="cd00834">
    <property type="entry name" value="KAS_I_II"/>
    <property type="match status" value="1"/>
</dbReference>
<dbReference type="Proteomes" id="UP000464178">
    <property type="component" value="Chromosome"/>
</dbReference>
<name>A0A6P2CUW3_9BACT</name>
<evidence type="ECO:0000256" key="10">
    <source>
        <dbReference type="ARBA" id="ARBA00023315"/>
    </source>
</evidence>
<dbReference type="EMBL" id="LR593886">
    <property type="protein sequence ID" value="VTR91484.1"/>
    <property type="molecule type" value="Genomic_DNA"/>
</dbReference>
<evidence type="ECO:0000256" key="5">
    <source>
        <dbReference type="ARBA" id="ARBA00022516"/>
    </source>
</evidence>
<feature type="domain" description="Ketosynthase family 3 (KS3)" evidence="14">
    <location>
        <begin position="9"/>
        <end position="429"/>
    </location>
</feature>
<keyword evidence="10 11" id="KW-0012">Acyltransferase</keyword>
<keyword evidence="5 11" id="KW-0444">Lipid biosynthesis</keyword>
<dbReference type="InterPro" id="IPR014031">
    <property type="entry name" value="Ketoacyl_synth_C"/>
</dbReference>
<reference evidence="15 16" key="1">
    <citation type="submission" date="2019-05" db="EMBL/GenBank/DDBJ databases">
        <authorList>
            <consortium name="Science for Life Laboratories"/>
        </authorList>
    </citation>
    <scope>NUCLEOTIDE SEQUENCE [LARGE SCALE GENOMIC DNA]</scope>
    <source>
        <strain evidence="15">Soil9</strain>
    </source>
</reference>
<evidence type="ECO:0000313" key="16">
    <source>
        <dbReference type="Proteomes" id="UP000464178"/>
    </source>
</evidence>
<feature type="active site" description="For beta-ketoacyl synthase activity" evidence="12">
    <location>
        <position position="180"/>
    </location>
</feature>
<evidence type="ECO:0000256" key="9">
    <source>
        <dbReference type="ARBA" id="ARBA00023160"/>
    </source>
</evidence>
<dbReference type="Pfam" id="PF00109">
    <property type="entry name" value="ketoacyl-synt"/>
    <property type="match status" value="1"/>
</dbReference>
<evidence type="ECO:0000256" key="4">
    <source>
        <dbReference type="ARBA" id="ARBA00014657"/>
    </source>
</evidence>
<dbReference type="InterPro" id="IPR018201">
    <property type="entry name" value="Ketoacyl_synth_AS"/>
</dbReference>
<proteinExistence type="inferred from homology"/>
<dbReference type="Gene3D" id="3.40.47.10">
    <property type="match status" value="2"/>
</dbReference>
<dbReference type="PANTHER" id="PTHR11712">
    <property type="entry name" value="POLYKETIDE SYNTHASE-RELATED"/>
    <property type="match status" value="1"/>
</dbReference>
<dbReference type="FunFam" id="3.40.47.10:FF:000009">
    <property type="entry name" value="3-oxoacyl-[acyl-carrier-protein] synthase 2"/>
    <property type="match status" value="1"/>
</dbReference>
<evidence type="ECO:0000256" key="11">
    <source>
        <dbReference type="PIRNR" id="PIRNR000447"/>
    </source>
</evidence>
<dbReference type="AlphaFoldDB" id="A0A6P2CUW3"/>
<evidence type="ECO:0000256" key="3">
    <source>
        <dbReference type="ARBA" id="ARBA00012356"/>
    </source>
</evidence>